<evidence type="ECO:0000313" key="2">
    <source>
        <dbReference type="EMBL" id="KRN18240.1"/>
    </source>
</evidence>
<dbReference type="PATRIC" id="fig|1423804.4.peg.2286"/>
<keyword evidence="1" id="KW-0812">Transmembrane</keyword>
<reference evidence="2 3" key="1">
    <citation type="journal article" date="2015" name="Genome Announc.">
        <title>Expanding the biotechnology potential of lactobacilli through comparative genomics of 213 strains and associated genera.</title>
        <authorList>
            <person name="Sun Z."/>
            <person name="Harris H.M."/>
            <person name="McCann A."/>
            <person name="Guo C."/>
            <person name="Argimon S."/>
            <person name="Zhang W."/>
            <person name="Yang X."/>
            <person name="Jeffery I.B."/>
            <person name="Cooney J.C."/>
            <person name="Kagawa T.F."/>
            <person name="Liu W."/>
            <person name="Song Y."/>
            <person name="Salvetti E."/>
            <person name="Wrobel A."/>
            <person name="Rasinkangas P."/>
            <person name="Parkhill J."/>
            <person name="Rea M.C."/>
            <person name="O'Sullivan O."/>
            <person name="Ritari J."/>
            <person name="Douillard F.P."/>
            <person name="Paul Ross R."/>
            <person name="Yang R."/>
            <person name="Briner A.E."/>
            <person name="Felis G.E."/>
            <person name="de Vos W.M."/>
            <person name="Barrangou R."/>
            <person name="Klaenhammer T.R."/>
            <person name="Caufield P.W."/>
            <person name="Cui Y."/>
            <person name="Zhang H."/>
            <person name="O'Toole P.W."/>
        </authorList>
    </citation>
    <scope>NUCLEOTIDE SEQUENCE [LARGE SCALE GENOMIC DNA]</scope>
    <source>
        <strain evidence="2 3">DSM 23365</strain>
    </source>
</reference>
<protein>
    <submittedName>
        <fullName evidence="2">Uncharacterized protein</fullName>
    </submittedName>
</protein>
<organism evidence="2 3">
    <name type="scientific">Secundilactobacillus similis DSM 23365 = JCM 2765</name>
    <dbReference type="NCBI Taxonomy" id="1423804"/>
    <lineage>
        <taxon>Bacteria</taxon>
        <taxon>Bacillati</taxon>
        <taxon>Bacillota</taxon>
        <taxon>Bacilli</taxon>
        <taxon>Lactobacillales</taxon>
        <taxon>Lactobacillaceae</taxon>
        <taxon>Secundilactobacillus</taxon>
    </lineage>
</organism>
<dbReference type="AlphaFoldDB" id="A0A0R2EPC2"/>
<comment type="caution">
    <text evidence="2">The sequence shown here is derived from an EMBL/GenBank/DDBJ whole genome shotgun (WGS) entry which is preliminary data.</text>
</comment>
<keyword evidence="1" id="KW-0472">Membrane</keyword>
<dbReference type="Proteomes" id="UP000051442">
    <property type="component" value="Unassembled WGS sequence"/>
</dbReference>
<proteinExistence type="predicted"/>
<evidence type="ECO:0000313" key="3">
    <source>
        <dbReference type="Proteomes" id="UP000051442"/>
    </source>
</evidence>
<evidence type="ECO:0000256" key="1">
    <source>
        <dbReference type="SAM" id="Phobius"/>
    </source>
</evidence>
<keyword evidence="1" id="KW-1133">Transmembrane helix</keyword>
<feature type="transmembrane region" description="Helical" evidence="1">
    <location>
        <begin position="46"/>
        <end position="66"/>
    </location>
</feature>
<gene>
    <name evidence="2" type="ORF">FD14_GL002104</name>
</gene>
<sequence length="72" mass="8403">MFNYIKNAIINHFNSDVTPKGLVIIYLIALNFALFISPYFPGSRWPMITMVHLVTLLGVYSIYVSYRQNHHK</sequence>
<name>A0A0R2EPC2_9LACO</name>
<keyword evidence="3" id="KW-1185">Reference proteome</keyword>
<accession>A0A0R2EPC2</accession>
<dbReference type="STRING" id="1423804.FD14_GL002104"/>
<feature type="transmembrane region" description="Helical" evidence="1">
    <location>
        <begin position="21"/>
        <end position="40"/>
    </location>
</feature>
<dbReference type="EMBL" id="AYZM01000158">
    <property type="protein sequence ID" value="KRN18240.1"/>
    <property type="molecule type" value="Genomic_DNA"/>
</dbReference>